<dbReference type="InterPro" id="IPR011009">
    <property type="entry name" value="Kinase-like_dom_sf"/>
</dbReference>
<evidence type="ECO:0000313" key="3">
    <source>
        <dbReference type="Proteomes" id="UP000829354"/>
    </source>
</evidence>
<dbReference type="InterPro" id="IPR050235">
    <property type="entry name" value="CK1_Ser-Thr_kinase"/>
</dbReference>
<dbReference type="SUPFAM" id="SSF56112">
    <property type="entry name" value="Protein kinase-like (PK-like)"/>
    <property type="match status" value="1"/>
</dbReference>
<dbReference type="InterPro" id="IPR000719">
    <property type="entry name" value="Prot_kinase_dom"/>
</dbReference>
<name>A0AAE9FB81_CAEBR</name>
<dbReference type="AlphaFoldDB" id="A0AAE9FB81"/>
<dbReference type="Pfam" id="PF00069">
    <property type="entry name" value="Pkinase"/>
    <property type="match status" value="1"/>
</dbReference>
<sequence length="226" mass="26267">MKNEKRFTDLLDYFIIEYDNVDHFCMVIPYQGETFVRVLERSTASPRNAVRIAFHLFTLLEKVHAIGFVHRDVHYKNVLMDMSVDGILEITLIDFGVCEPINPPQAESRICVRHQIIHMCRSARYSGFDDLQSLVLLIMQCVGITPILTDNKQRFDKKSTFHANPYQYFPSQETTWIADLYTLIENQRESGYHYNSLLDLLDEAVPGVGPSAPIEYRWRNNTFLLA</sequence>
<dbReference type="EMBL" id="CP092625">
    <property type="protein sequence ID" value="UMM39378.1"/>
    <property type="molecule type" value="Genomic_DNA"/>
</dbReference>
<dbReference type="Gene3D" id="1.10.510.10">
    <property type="entry name" value="Transferase(Phosphotransferase) domain 1"/>
    <property type="match status" value="1"/>
</dbReference>
<proteinExistence type="predicted"/>
<accession>A0AAE9FB81</accession>
<evidence type="ECO:0000313" key="2">
    <source>
        <dbReference type="EMBL" id="UMM39378.1"/>
    </source>
</evidence>
<dbReference type="GO" id="GO:0005524">
    <property type="term" value="F:ATP binding"/>
    <property type="evidence" value="ECO:0007669"/>
    <property type="project" value="InterPro"/>
</dbReference>
<feature type="domain" description="Protein kinase" evidence="1">
    <location>
        <begin position="19"/>
        <end position="113"/>
    </location>
</feature>
<dbReference type="GO" id="GO:0004672">
    <property type="term" value="F:protein kinase activity"/>
    <property type="evidence" value="ECO:0007669"/>
    <property type="project" value="InterPro"/>
</dbReference>
<reference evidence="2 3" key="1">
    <citation type="submission" date="2022-04" db="EMBL/GenBank/DDBJ databases">
        <title>Chromosome-level reference genomes for two strains of Caenorhabditis briggsae: an improved platform for comparative genomics.</title>
        <authorList>
            <person name="Stevens L."/>
            <person name="Andersen E."/>
        </authorList>
    </citation>
    <scope>NUCLEOTIDE SEQUENCE [LARGE SCALE GENOMIC DNA]</scope>
    <source>
        <strain evidence="2">VX34</strain>
        <tissue evidence="2">Whole-organism</tissue>
    </source>
</reference>
<dbReference type="PANTHER" id="PTHR11909">
    <property type="entry name" value="CASEIN KINASE-RELATED"/>
    <property type="match status" value="1"/>
</dbReference>
<dbReference type="Proteomes" id="UP000829354">
    <property type="component" value="Chromosome X"/>
</dbReference>
<organism evidence="2 3">
    <name type="scientific">Caenorhabditis briggsae</name>
    <dbReference type="NCBI Taxonomy" id="6238"/>
    <lineage>
        <taxon>Eukaryota</taxon>
        <taxon>Metazoa</taxon>
        <taxon>Ecdysozoa</taxon>
        <taxon>Nematoda</taxon>
        <taxon>Chromadorea</taxon>
        <taxon>Rhabditida</taxon>
        <taxon>Rhabditina</taxon>
        <taxon>Rhabditomorpha</taxon>
        <taxon>Rhabditoidea</taxon>
        <taxon>Rhabditidae</taxon>
        <taxon>Peloderinae</taxon>
        <taxon>Caenorhabditis</taxon>
    </lineage>
</organism>
<evidence type="ECO:0000259" key="1">
    <source>
        <dbReference type="Pfam" id="PF00069"/>
    </source>
</evidence>
<protein>
    <recommendedName>
        <fullName evidence="1">Protein kinase domain-containing protein</fullName>
    </recommendedName>
</protein>
<keyword evidence="3" id="KW-1185">Reference proteome</keyword>
<gene>
    <name evidence="2" type="ORF">L5515_016461</name>
</gene>